<dbReference type="AlphaFoldDB" id="A0AA88IEZ0"/>
<keyword evidence="1" id="KW-0597">Phosphoprotein</keyword>
<dbReference type="PROSITE" id="PS00109">
    <property type="entry name" value="PROTEIN_KINASE_TYR"/>
    <property type="match status" value="1"/>
</dbReference>
<evidence type="ECO:0000256" key="1">
    <source>
        <dbReference type="ARBA" id="ARBA00022553"/>
    </source>
</evidence>
<keyword evidence="8" id="KW-0040">ANK repeat</keyword>
<dbReference type="Pfam" id="PF12796">
    <property type="entry name" value="Ank_2"/>
    <property type="match status" value="1"/>
</dbReference>
<evidence type="ECO:0000256" key="9">
    <source>
        <dbReference type="PROSITE-ProRule" id="PRU00191"/>
    </source>
</evidence>
<feature type="domain" description="SH2" evidence="14">
    <location>
        <begin position="7"/>
        <end position="84"/>
    </location>
</feature>
<feature type="binding site" evidence="10">
    <location>
        <position position="549"/>
    </location>
    <ligand>
        <name>ATP</name>
        <dbReference type="ChEBI" id="CHEBI:30616"/>
    </ligand>
</feature>
<dbReference type="PROSITE" id="PS50297">
    <property type="entry name" value="ANK_REP_REGION"/>
    <property type="match status" value="2"/>
</dbReference>
<comment type="caution">
    <text evidence="16">The sequence shown here is derived from an EMBL/GenBank/DDBJ whole genome shotgun (WGS) entry which is preliminary data.</text>
</comment>
<dbReference type="SMART" id="SM00219">
    <property type="entry name" value="TyrKc"/>
    <property type="match status" value="1"/>
</dbReference>
<evidence type="ECO:0000256" key="7">
    <source>
        <dbReference type="ARBA" id="ARBA00051245"/>
    </source>
</evidence>
<evidence type="ECO:0000256" key="5">
    <source>
        <dbReference type="ARBA" id="ARBA00022840"/>
    </source>
</evidence>
<dbReference type="Proteomes" id="UP001187531">
    <property type="component" value="Unassembled WGS sequence"/>
</dbReference>
<accession>A0AA88IEZ0</accession>
<dbReference type="GO" id="GO:0007165">
    <property type="term" value="P:signal transduction"/>
    <property type="evidence" value="ECO:0007669"/>
    <property type="project" value="UniProtKB-ARBA"/>
</dbReference>
<evidence type="ECO:0000256" key="13">
    <source>
        <dbReference type="SAM" id="MobiDB-lite"/>
    </source>
</evidence>
<dbReference type="Gene3D" id="3.30.200.20">
    <property type="entry name" value="Phosphorylase Kinase, domain 1"/>
    <property type="match status" value="1"/>
</dbReference>
<dbReference type="Gene3D" id="3.30.505.10">
    <property type="entry name" value="SH2 domain"/>
    <property type="match status" value="2"/>
</dbReference>
<dbReference type="InterPro" id="IPR002110">
    <property type="entry name" value="Ankyrin_rpt"/>
</dbReference>
<evidence type="ECO:0000259" key="15">
    <source>
        <dbReference type="PROSITE" id="PS50011"/>
    </source>
</evidence>
<feature type="repeat" description="ANK" evidence="8">
    <location>
        <begin position="182"/>
        <end position="214"/>
    </location>
</feature>
<dbReference type="SUPFAM" id="SSF55550">
    <property type="entry name" value="SH2 domain"/>
    <property type="match status" value="2"/>
</dbReference>
<keyword evidence="4 11" id="KW-0418">Kinase</keyword>
<feature type="domain" description="SH2" evidence="14">
    <location>
        <begin position="284"/>
        <end position="442"/>
    </location>
</feature>
<organism evidence="16 17">
    <name type="scientific">Artemia franciscana</name>
    <name type="common">Brine shrimp</name>
    <name type="synonym">Artemia sanfranciscana</name>
    <dbReference type="NCBI Taxonomy" id="6661"/>
    <lineage>
        <taxon>Eukaryota</taxon>
        <taxon>Metazoa</taxon>
        <taxon>Ecdysozoa</taxon>
        <taxon>Arthropoda</taxon>
        <taxon>Crustacea</taxon>
        <taxon>Branchiopoda</taxon>
        <taxon>Anostraca</taxon>
        <taxon>Artemiidae</taxon>
        <taxon>Artemia</taxon>
    </lineage>
</organism>
<sequence length="791" mass="88885">MVIDLQWFHEGINGEAAECLLKEGGGEEGLFLVRRSQTASGDFVLSVVAEEKVLHYQIQRHGVDAFFSIEEGNIVHGLDTLVELCYVEWARYGVATRLVNFVRGTDPPPESRQQGKVNLLHRAVKEGSLKIVTELIRSKYRGMDGKNSEGQVAVHVATQLGKLDILKQLLDGNAAINVRDSFGYTPLHYACMCNRPDCVSLLLKYGANPQIRRQETGYVPLHEAAYRGYTECCKRLLEFKAAHLPRTRSDEVPSDLARKSGHYSCARFLELYLPPTPSVSKSDWYHGGIKRTQAQDILKSYAEMYCLSTANSNLSLDTSFEDNLDNININKADDKKKLVELESKCQNLDINLNASSTSLGGHSPRSSSISSDGCFLIRKSNRSVMTFVLSVLFGAKVYHFGIKRRGQYYHIDDSPYLLSLEHLVAYFSRWWDGLPNLLSTAVSPSRPVPYDVDVIYARGMNCDQSSSTSYVSLLAPPLPERRPSPKPVRSHLDNEEGSKSEGIADHSQDNIPPNCLEVLDILGEGEFAFVYRGIYRPGNGKKEQHIALKILQNLQNQKEFIREANLMMSLDHPYIVRLIGVSKGPPLQMVEELVPMGSLLDYLVEHPNLISPDFEIPIWASQVANGMMYLESKRFVHRDLAARNILLSTKLHVKISDFGLSRALDQGETFYQASQGGRWPIKWYAPESYSGVFSSQSDVWSYGITVWEMFSYGASPYGSLNGSQVIEEIQKGNRLTCPASCSKINYEMLLLCWAVEPKKRPKFSELFQFFSRESEYSNINDLINSNLISGS</sequence>
<keyword evidence="5 10" id="KW-0067">ATP-binding</keyword>
<evidence type="ECO:0000256" key="6">
    <source>
        <dbReference type="ARBA" id="ARBA00023137"/>
    </source>
</evidence>
<feature type="compositionally biased region" description="Basic and acidic residues" evidence="13">
    <location>
        <begin position="490"/>
        <end position="508"/>
    </location>
</feature>
<dbReference type="GO" id="GO:0005524">
    <property type="term" value="F:ATP binding"/>
    <property type="evidence" value="ECO:0007669"/>
    <property type="project" value="UniProtKB-UniRule"/>
</dbReference>
<keyword evidence="17" id="KW-1185">Reference proteome</keyword>
<dbReference type="GO" id="GO:0004715">
    <property type="term" value="F:non-membrane spanning protein tyrosine kinase activity"/>
    <property type="evidence" value="ECO:0007669"/>
    <property type="project" value="UniProtKB-EC"/>
</dbReference>
<evidence type="ECO:0000256" key="3">
    <source>
        <dbReference type="ARBA" id="ARBA00022741"/>
    </source>
</evidence>
<dbReference type="SUPFAM" id="SSF48403">
    <property type="entry name" value="Ankyrin repeat"/>
    <property type="match status" value="1"/>
</dbReference>
<keyword evidence="2 11" id="KW-0808">Transferase</keyword>
<dbReference type="Gene3D" id="1.25.40.20">
    <property type="entry name" value="Ankyrin repeat-containing domain"/>
    <property type="match status" value="1"/>
</dbReference>
<dbReference type="EC" id="2.7.10.2" evidence="11"/>
<evidence type="ECO:0000256" key="4">
    <source>
        <dbReference type="ARBA" id="ARBA00022777"/>
    </source>
</evidence>
<proteinExistence type="inferred from homology"/>
<evidence type="ECO:0000259" key="14">
    <source>
        <dbReference type="PROSITE" id="PS50001"/>
    </source>
</evidence>
<dbReference type="PROSITE" id="PS50011">
    <property type="entry name" value="PROTEIN_KINASE_DOM"/>
    <property type="match status" value="1"/>
</dbReference>
<dbReference type="InterPro" id="IPR036770">
    <property type="entry name" value="Ankyrin_rpt-contain_sf"/>
</dbReference>
<dbReference type="Pfam" id="PF07714">
    <property type="entry name" value="PK_Tyr_Ser-Thr"/>
    <property type="match status" value="1"/>
</dbReference>
<dbReference type="PRINTS" id="PR00109">
    <property type="entry name" value="TYRKINASE"/>
</dbReference>
<dbReference type="Pfam" id="PF00023">
    <property type="entry name" value="Ank"/>
    <property type="match status" value="1"/>
</dbReference>
<dbReference type="InterPro" id="IPR036860">
    <property type="entry name" value="SH2_dom_sf"/>
</dbReference>
<feature type="domain" description="Protein kinase" evidence="15">
    <location>
        <begin position="516"/>
        <end position="770"/>
    </location>
</feature>
<keyword evidence="6 11" id="KW-0829">Tyrosine-protein kinase</keyword>
<keyword evidence="12" id="KW-0175">Coiled coil</keyword>
<keyword evidence="9" id="KW-0727">SH2 domain</keyword>
<dbReference type="PROSITE" id="PS50001">
    <property type="entry name" value="SH2"/>
    <property type="match status" value="2"/>
</dbReference>
<protein>
    <recommendedName>
        <fullName evidence="11">Tyrosine-protein kinase</fullName>
        <ecNumber evidence="11">2.7.10.2</ecNumber>
    </recommendedName>
</protein>
<evidence type="ECO:0000313" key="17">
    <source>
        <dbReference type="Proteomes" id="UP001187531"/>
    </source>
</evidence>
<dbReference type="InterPro" id="IPR050198">
    <property type="entry name" value="Non-receptor_tyrosine_kinases"/>
</dbReference>
<dbReference type="SMART" id="SM00248">
    <property type="entry name" value="ANK"/>
    <property type="match status" value="4"/>
</dbReference>
<evidence type="ECO:0000313" key="16">
    <source>
        <dbReference type="EMBL" id="KAK2720577.1"/>
    </source>
</evidence>
<comment type="catalytic activity">
    <reaction evidence="7 11">
        <text>L-tyrosyl-[protein] + ATP = O-phospho-L-tyrosyl-[protein] + ADP + H(+)</text>
        <dbReference type="Rhea" id="RHEA:10596"/>
        <dbReference type="Rhea" id="RHEA-COMP:10136"/>
        <dbReference type="Rhea" id="RHEA-COMP:20101"/>
        <dbReference type="ChEBI" id="CHEBI:15378"/>
        <dbReference type="ChEBI" id="CHEBI:30616"/>
        <dbReference type="ChEBI" id="CHEBI:46858"/>
        <dbReference type="ChEBI" id="CHEBI:61978"/>
        <dbReference type="ChEBI" id="CHEBI:456216"/>
        <dbReference type="EC" id="2.7.10.2"/>
    </reaction>
</comment>
<dbReference type="InterPro" id="IPR017441">
    <property type="entry name" value="Protein_kinase_ATP_BS"/>
</dbReference>
<dbReference type="FunFam" id="1.10.510.10:FF:000027">
    <property type="entry name" value="Receptor protein-tyrosine kinase"/>
    <property type="match status" value="1"/>
</dbReference>
<evidence type="ECO:0000256" key="11">
    <source>
        <dbReference type="RuleBase" id="RU362096"/>
    </source>
</evidence>
<name>A0AA88IEZ0_ARTSF</name>
<evidence type="ECO:0000256" key="10">
    <source>
        <dbReference type="PROSITE-ProRule" id="PRU10141"/>
    </source>
</evidence>
<dbReference type="InterPro" id="IPR000719">
    <property type="entry name" value="Prot_kinase_dom"/>
</dbReference>
<dbReference type="GO" id="GO:0071944">
    <property type="term" value="C:cell periphery"/>
    <property type="evidence" value="ECO:0007669"/>
    <property type="project" value="UniProtKB-ARBA"/>
</dbReference>
<dbReference type="InterPro" id="IPR001245">
    <property type="entry name" value="Ser-Thr/Tyr_kinase_cat_dom"/>
</dbReference>
<evidence type="ECO:0000256" key="8">
    <source>
        <dbReference type="PROSITE-ProRule" id="PRU00023"/>
    </source>
</evidence>
<dbReference type="InterPro" id="IPR000980">
    <property type="entry name" value="SH2"/>
</dbReference>
<dbReference type="Pfam" id="PF00017">
    <property type="entry name" value="SH2"/>
    <property type="match status" value="2"/>
</dbReference>
<reference evidence="16" key="1">
    <citation type="submission" date="2023-07" db="EMBL/GenBank/DDBJ databases">
        <title>Chromosome-level genome assembly of Artemia franciscana.</title>
        <authorList>
            <person name="Jo E."/>
        </authorList>
    </citation>
    <scope>NUCLEOTIDE SEQUENCE</scope>
    <source>
        <tissue evidence="16">Whole body</tissue>
    </source>
</reference>
<comment type="similarity">
    <text evidence="11">Belongs to the protein kinase superfamily. Tyr protein kinase family.</text>
</comment>
<feature type="coiled-coil region" evidence="12">
    <location>
        <begin position="324"/>
        <end position="351"/>
    </location>
</feature>
<dbReference type="GO" id="GO:0002009">
    <property type="term" value="P:morphogenesis of an epithelium"/>
    <property type="evidence" value="ECO:0007669"/>
    <property type="project" value="UniProtKB-ARBA"/>
</dbReference>
<dbReference type="PROSITE" id="PS50088">
    <property type="entry name" value="ANK_REPEAT"/>
    <property type="match status" value="2"/>
</dbReference>
<feature type="region of interest" description="Disordered" evidence="13">
    <location>
        <begin position="475"/>
        <end position="511"/>
    </location>
</feature>
<dbReference type="Gene3D" id="1.10.510.10">
    <property type="entry name" value="Transferase(Phosphotransferase) domain 1"/>
    <property type="match status" value="1"/>
</dbReference>
<keyword evidence="3 10" id="KW-0547">Nucleotide-binding</keyword>
<evidence type="ECO:0000256" key="12">
    <source>
        <dbReference type="SAM" id="Coils"/>
    </source>
</evidence>
<gene>
    <name evidence="16" type="ORF">QYM36_004454</name>
</gene>
<dbReference type="InterPro" id="IPR011009">
    <property type="entry name" value="Kinase-like_dom_sf"/>
</dbReference>
<dbReference type="InterPro" id="IPR020635">
    <property type="entry name" value="Tyr_kinase_cat_dom"/>
</dbReference>
<dbReference type="PROSITE" id="PS00107">
    <property type="entry name" value="PROTEIN_KINASE_ATP"/>
    <property type="match status" value="1"/>
</dbReference>
<feature type="repeat" description="ANK" evidence="8">
    <location>
        <begin position="149"/>
        <end position="181"/>
    </location>
</feature>
<dbReference type="PANTHER" id="PTHR24418">
    <property type="entry name" value="TYROSINE-PROTEIN KINASE"/>
    <property type="match status" value="1"/>
</dbReference>
<evidence type="ECO:0000256" key="2">
    <source>
        <dbReference type="ARBA" id="ARBA00022679"/>
    </source>
</evidence>
<dbReference type="SUPFAM" id="SSF56112">
    <property type="entry name" value="Protein kinase-like (PK-like)"/>
    <property type="match status" value="1"/>
</dbReference>
<dbReference type="EMBL" id="JAVRJZ010000007">
    <property type="protein sequence ID" value="KAK2720577.1"/>
    <property type="molecule type" value="Genomic_DNA"/>
</dbReference>
<dbReference type="InterPro" id="IPR008266">
    <property type="entry name" value="Tyr_kinase_AS"/>
</dbReference>
<dbReference type="SMART" id="SM00252">
    <property type="entry name" value="SH2"/>
    <property type="match status" value="2"/>
</dbReference>